<evidence type="ECO:0000256" key="1">
    <source>
        <dbReference type="SAM" id="Phobius"/>
    </source>
</evidence>
<evidence type="ECO:0000313" key="2">
    <source>
        <dbReference type="EMBL" id="GIO28061.1"/>
    </source>
</evidence>
<protein>
    <submittedName>
        <fullName evidence="2">Uncharacterized protein</fullName>
    </submittedName>
</protein>
<comment type="caution">
    <text evidence="2">The sequence shown here is derived from an EMBL/GenBank/DDBJ whole genome shotgun (WGS) entry which is preliminary data.</text>
</comment>
<proteinExistence type="predicted"/>
<keyword evidence="3" id="KW-1185">Reference proteome</keyword>
<feature type="transmembrane region" description="Helical" evidence="1">
    <location>
        <begin position="12"/>
        <end position="33"/>
    </location>
</feature>
<dbReference type="Proteomes" id="UP000676917">
    <property type="component" value="Unassembled WGS sequence"/>
</dbReference>
<organism evidence="2 3">
    <name type="scientific">Ornithinibacillus bavariensis</name>
    <dbReference type="NCBI Taxonomy" id="545502"/>
    <lineage>
        <taxon>Bacteria</taxon>
        <taxon>Bacillati</taxon>
        <taxon>Bacillota</taxon>
        <taxon>Bacilli</taxon>
        <taxon>Bacillales</taxon>
        <taxon>Bacillaceae</taxon>
        <taxon>Ornithinibacillus</taxon>
    </lineage>
</organism>
<dbReference type="RefSeq" id="WP_212921517.1">
    <property type="nucleotide sequence ID" value="NZ_BORP01000005.1"/>
</dbReference>
<dbReference type="AlphaFoldDB" id="A0A920C6L5"/>
<sequence>MKNKIKVVNKFIFETVITFLPFTISYLLLGNYLSRVSNYPKGYENDPNFLYEVIIYFRNLNDEGAFTGLQMLASETPWYWYEDLYILPNDLGLHQIDILEVFWIGLILSFLLIIIGRMLALAVMRVIAKRVKIKSVIE</sequence>
<gene>
    <name evidence="2" type="ORF">J43TS3_26720</name>
</gene>
<keyword evidence="1" id="KW-0472">Membrane</keyword>
<feature type="transmembrane region" description="Helical" evidence="1">
    <location>
        <begin position="101"/>
        <end position="124"/>
    </location>
</feature>
<evidence type="ECO:0000313" key="3">
    <source>
        <dbReference type="Proteomes" id="UP000676917"/>
    </source>
</evidence>
<dbReference type="EMBL" id="BORP01000005">
    <property type="protein sequence ID" value="GIO28061.1"/>
    <property type="molecule type" value="Genomic_DNA"/>
</dbReference>
<name>A0A920C6L5_9BACI</name>
<keyword evidence="1" id="KW-1133">Transmembrane helix</keyword>
<accession>A0A920C6L5</accession>
<keyword evidence="1" id="KW-0812">Transmembrane</keyword>
<reference evidence="2" key="1">
    <citation type="submission" date="2021-03" db="EMBL/GenBank/DDBJ databases">
        <title>Antimicrobial resistance genes in bacteria isolated from Japanese honey, and their potential for conferring macrolide and lincosamide resistance in the American foulbrood pathogen Paenibacillus larvae.</title>
        <authorList>
            <person name="Okamoto M."/>
            <person name="Kumagai M."/>
            <person name="Kanamori H."/>
            <person name="Takamatsu D."/>
        </authorList>
    </citation>
    <scope>NUCLEOTIDE SEQUENCE</scope>
    <source>
        <strain evidence="2">J43TS3</strain>
    </source>
</reference>